<keyword evidence="1 2" id="KW-0727">SH2 domain</keyword>
<name>A0ABD3VUD5_SINWO</name>
<protein>
    <recommendedName>
        <fullName evidence="8">SH3 domain-binding protein 2</fullName>
    </recommendedName>
</protein>
<dbReference type="PANTHER" id="PTHR15126:SF4">
    <property type="entry name" value="SH3 DOMAIN-BINDING PROTEIN 2"/>
    <property type="match status" value="1"/>
</dbReference>
<dbReference type="InterPro" id="IPR035848">
    <property type="entry name" value="SH3BP2"/>
</dbReference>
<evidence type="ECO:0000259" key="5">
    <source>
        <dbReference type="PROSITE" id="PS50003"/>
    </source>
</evidence>
<dbReference type="PROSITE" id="PS50003">
    <property type="entry name" value="PH_DOMAIN"/>
    <property type="match status" value="1"/>
</dbReference>
<evidence type="ECO:0000313" key="6">
    <source>
        <dbReference type="EMBL" id="KAL3865205.1"/>
    </source>
</evidence>
<reference evidence="6 7" key="1">
    <citation type="submission" date="2024-11" db="EMBL/GenBank/DDBJ databases">
        <title>Chromosome-level genome assembly of the freshwater bivalve Anodonta woodiana.</title>
        <authorList>
            <person name="Chen X."/>
        </authorList>
    </citation>
    <scope>NUCLEOTIDE SEQUENCE [LARGE SCALE GENOMIC DNA]</scope>
    <source>
        <strain evidence="6">MN2024</strain>
        <tissue evidence="6">Gills</tissue>
    </source>
</reference>
<evidence type="ECO:0000256" key="3">
    <source>
        <dbReference type="SAM" id="MobiDB-lite"/>
    </source>
</evidence>
<evidence type="ECO:0000259" key="4">
    <source>
        <dbReference type="PROSITE" id="PS50001"/>
    </source>
</evidence>
<dbReference type="Gene3D" id="3.30.505.10">
    <property type="entry name" value="SH2 domain"/>
    <property type="match status" value="1"/>
</dbReference>
<feature type="region of interest" description="Disordered" evidence="3">
    <location>
        <begin position="189"/>
        <end position="256"/>
    </location>
</feature>
<dbReference type="SMART" id="SM00233">
    <property type="entry name" value="PH"/>
    <property type="match status" value="1"/>
</dbReference>
<organism evidence="6 7">
    <name type="scientific">Sinanodonta woodiana</name>
    <name type="common">Chinese pond mussel</name>
    <name type="synonym">Anodonta woodiana</name>
    <dbReference type="NCBI Taxonomy" id="1069815"/>
    <lineage>
        <taxon>Eukaryota</taxon>
        <taxon>Metazoa</taxon>
        <taxon>Spiralia</taxon>
        <taxon>Lophotrochozoa</taxon>
        <taxon>Mollusca</taxon>
        <taxon>Bivalvia</taxon>
        <taxon>Autobranchia</taxon>
        <taxon>Heteroconchia</taxon>
        <taxon>Palaeoheterodonta</taxon>
        <taxon>Unionida</taxon>
        <taxon>Unionoidea</taxon>
        <taxon>Unionidae</taxon>
        <taxon>Unioninae</taxon>
        <taxon>Sinanodonta</taxon>
    </lineage>
</organism>
<comment type="caution">
    <text evidence="6">The sequence shown here is derived from an EMBL/GenBank/DDBJ whole genome shotgun (WGS) entry which is preliminary data.</text>
</comment>
<feature type="domain" description="PH" evidence="5">
    <location>
        <begin position="25"/>
        <end position="134"/>
    </location>
</feature>
<dbReference type="InterPro" id="IPR001849">
    <property type="entry name" value="PH_domain"/>
</dbReference>
<evidence type="ECO:0000256" key="2">
    <source>
        <dbReference type="PROSITE-ProRule" id="PRU00191"/>
    </source>
</evidence>
<evidence type="ECO:0000313" key="7">
    <source>
        <dbReference type="Proteomes" id="UP001634394"/>
    </source>
</evidence>
<keyword evidence="7" id="KW-1185">Reference proteome</keyword>
<dbReference type="PANTHER" id="PTHR15126">
    <property type="entry name" value="SH3-BINDING"/>
    <property type="match status" value="1"/>
</dbReference>
<feature type="compositionally biased region" description="Pro residues" evidence="3">
    <location>
        <begin position="241"/>
        <end position="254"/>
    </location>
</feature>
<gene>
    <name evidence="6" type="ORF">ACJMK2_006821</name>
</gene>
<evidence type="ECO:0000256" key="1">
    <source>
        <dbReference type="ARBA" id="ARBA00022999"/>
    </source>
</evidence>
<dbReference type="EMBL" id="JBJQND010000010">
    <property type="protein sequence ID" value="KAL3865205.1"/>
    <property type="molecule type" value="Genomic_DNA"/>
</dbReference>
<dbReference type="Proteomes" id="UP001634394">
    <property type="component" value="Unassembled WGS sequence"/>
</dbReference>
<proteinExistence type="predicted"/>
<accession>A0ABD3VUD5</accession>
<dbReference type="InterPro" id="IPR036860">
    <property type="entry name" value="SH2_dom_sf"/>
</dbReference>
<dbReference type="InterPro" id="IPR000980">
    <property type="entry name" value="SH2"/>
</dbReference>
<dbReference type="PROSITE" id="PS50001">
    <property type="entry name" value="SH2"/>
    <property type="match status" value="1"/>
</dbReference>
<feature type="region of interest" description="Disordered" evidence="3">
    <location>
        <begin position="269"/>
        <end position="298"/>
    </location>
</feature>
<dbReference type="SUPFAM" id="SSF50729">
    <property type="entry name" value="PH domain-like"/>
    <property type="match status" value="1"/>
</dbReference>
<evidence type="ECO:0008006" key="8">
    <source>
        <dbReference type="Google" id="ProtNLM"/>
    </source>
</evidence>
<dbReference type="Pfam" id="PF00169">
    <property type="entry name" value="PH"/>
    <property type="match status" value="1"/>
</dbReference>
<dbReference type="AlphaFoldDB" id="A0ABD3VUD5"/>
<feature type="domain" description="SH2" evidence="4">
    <location>
        <begin position="322"/>
        <end position="418"/>
    </location>
</feature>
<dbReference type="Gene3D" id="2.30.29.30">
    <property type="entry name" value="Pleckstrin-homology domain (PH domain)/Phosphotyrosine-binding domain (PTB)"/>
    <property type="match status" value="1"/>
</dbReference>
<dbReference type="InterPro" id="IPR011993">
    <property type="entry name" value="PH-like_dom_sf"/>
</dbReference>
<dbReference type="SUPFAM" id="SSF55550">
    <property type="entry name" value="SH2 domain"/>
    <property type="match status" value="1"/>
</dbReference>
<sequence length="430" mass="49276">MSDGSDSGIPTPIECIGCQELLEKTCSHFGWVRKRHSILNNSVTQKLFDWPQVYVVLNEGCLYYFKTEKSKSAAGQFSLYGYNSIVRASEISPKDAPWAFKLVHTHREFKSYFFAASCEKDMKKWMQSVKAEMLKANSKNFSSYYMYGRNVSKPEKSDTELNHEKFYEDIEVNIYEDIGKCKLPKNYSKNCSVKRDDEESDDDNLNNDSFEINPRIVDRPPMPLPDSNNYTNIDIDNRAPVPLPRPPDLEPPPSLKYKSVHKVPMVYNGQEEVTEDKPPLPGRKRAKNKDSESTVPFQQTETIEIPPANEEKDETLSSTDYWSAIYFNDGTGDEASQIITSIAVDGVYLVRPNTQGEGQVLVVYSLAEAKTKKFRIKEENGRYFLQKDGPSERTVPALLNLFYDNFLPTTDLMLTCPYKLHAKYKELKKK</sequence>